<evidence type="ECO:0000256" key="2">
    <source>
        <dbReference type="ARBA" id="ARBA00004665"/>
    </source>
</evidence>
<organism evidence="8 9">
    <name type="scientific">Enterobacter cancerogenus</name>
    <dbReference type="NCBI Taxonomy" id="69218"/>
    <lineage>
        <taxon>Bacteria</taxon>
        <taxon>Pseudomonadati</taxon>
        <taxon>Pseudomonadota</taxon>
        <taxon>Gammaproteobacteria</taxon>
        <taxon>Enterobacterales</taxon>
        <taxon>Enterobacteriaceae</taxon>
        <taxon>Enterobacter</taxon>
        <taxon>Enterobacter cloacae complex</taxon>
    </lineage>
</organism>
<dbReference type="GO" id="GO:0052621">
    <property type="term" value="F:diguanylate cyclase activity"/>
    <property type="evidence" value="ECO:0007669"/>
    <property type="project" value="UniProtKB-EC"/>
</dbReference>
<name>A0A484Z446_9ENTR</name>
<evidence type="ECO:0000256" key="1">
    <source>
        <dbReference type="ARBA" id="ARBA00001946"/>
    </source>
</evidence>
<dbReference type="InterPro" id="IPR050469">
    <property type="entry name" value="Diguanylate_Cyclase"/>
</dbReference>
<evidence type="ECO:0000313" key="9">
    <source>
        <dbReference type="Proteomes" id="UP000351155"/>
    </source>
</evidence>
<evidence type="ECO:0000256" key="4">
    <source>
        <dbReference type="ARBA" id="ARBA00023134"/>
    </source>
</evidence>
<dbReference type="GO" id="GO:0005525">
    <property type="term" value="F:GTP binding"/>
    <property type="evidence" value="ECO:0007669"/>
    <property type="project" value="UniProtKB-KW"/>
</dbReference>
<keyword evidence="4" id="KW-0342">GTP-binding</keyword>
<evidence type="ECO:0000256" key="5">
    <source>
        <dbReference type="ARBA" id="ARBA00034247"/>
    </source>
</evidence>
<protein>
    <recommendedName>
        <fullName evidence="3">diguanylate cyclase</fullName>
        <ecNumber evidence="3">2.7.7.65</ecNumber>
    </recommendedName>
</protein>
<dbReference type="NCBIfam" id="TIGR00254">
    <property type="entry name" value="GGDEF"/>
    <property type="match status" value="1"/>
</dbReference>
<feature type="transmembrane region" description="Helical" evidence="6">
    <location>
        <begin position="65"/>
        <end position="86"/>
    </location>
</feature>
<dbReference type="Pfam" id="PF17178">
    <property type="entry name" value="MASE5"/>
    <property type="match status" value="1"/>
</dbReference>
<keyword evidence="4" id="KW-0547">Nucleotide-binding</keyword>
<evidence type="ECO:0000256" key="6">
    <source>
        <dbReference type="SAM" id="Phobius"/>
    </source>
</evidence>
<dbReference type="InterPro" id="IPR033444">
    <property type="entry name" value="MASE5"/>
</dbReference>
<comment type="cofactor">
    <cofactor evidence="1">
        <name>Mg(2+)</name>
        <dbReference type="ChEBI" id="CHEBI:18420"/>
    </cofactor>
</comment>
<feature type="transmembrane region" description="Helical" evidence="6">
    <location>
        <begin position="93"/>
        <end position="112"/>
    </location>
</feature>
<dbReference type="InterPro" id="IPR029787">
    <property type="entry name" value="Nucleotide_cyclase"/>
</dbReference>
<dbReference type="EC" id="2.7.7.65" evidence="3"/>
<dbReference type="CDD" id="cd01949">
    <property type="entry name" value="GGDEF"/>
    <property type="match status" value="1"/>
</dbReference>
<dbReference type="SUPFAM" id="SSF55073">
    <property type="entry name" value="Nucleotide cyclase"/>
    <property type="match status" value="1"/>
</dbReference>
<comment type="pathway">
    <text evidence="2">Purine metabolism; 3',5'-cyclic di-GMP biosynthesis.</text>
</comment>
<evidence type="ECO:0000313" key="8">
    <source>
        <dbReference type="EMBL" id="VFS42535.1"/>
    </source>
</evidence>
<proteinExistence type="predicted"/>
<evidence type="ECO:0000259" key="7">
    <source>
        <dbReference type="PROSITE" id="PS50887"/>
    </source>
</evidence>
<feature type="domain" description="GGDEF" evidence="7">
    <location>
        <begin position="236"/>
        <end position="369"/>
    </location>
</feature>
<dbReference type="Gene3D" id="3.30.70.270">
    <property type="match status" value="1"/>
</dbReference>
<dbReference type="Proteomes" id="UP000351155">
    <property type="component" value="Unassembled WGS sequence"/>
</dbReference>
<dbReference type="SMART" id="SM00267">
    <property type="entry name" value="GGDEF"/>
    <property type="match status" value="1"/>
</dbReference>
<keyword evidence="6" id="KW-0472">Membrane</keyword>
<sequence>MEKRRNTTPELATWPTHKSMVRHGLAMNLPWLAFVNLSLAVMLLLRNTIVGNMDTLLGASRPLATMVDTAMLGIILLSATLVVMAWRHIAGIGIVLFICSLLWSLCSYWLIAVAQLPHAWPVYVILMLAGMTALYFYPSGLLAFLLPLWIALPVASIALNHGINLRFAVIWGVFTLILVCGRVILHRWFEEAWRRNQQNQRLILRLDALAHLDALTQTANRRAMETLLEDATERKKAFSLIMLDVDFFKRYNDTYGHQAGDACLTSVAQVLKQSVRTPNDVVSRYGGEEFVVILFDCPLRGAEQVALRIQEKLRAAAIPHSASNASEYVTVSMGIAEMAEGRPERSFSPALTPRCIGRRRPGGIGGRFK</sequence>
<dbReference type="GO" id="GO:0043709">
    <property type="term" value="P:cell adhesion involved in single-species biofilm formation"/>
    <property type="evidence" value="ECO:0007669"/>
    <property type="project" value="TreeGrafter"/>
</dbReference>
<dbReference type="PANTHER" id="PTHR45138:SF9">
    <property type="entry name" value="DIGUANYLATE CYCLASE DGCM-RELATED"/>
    <property type="match status" value="1"/>
</dbReference>
<dbReference type="PROSITE" id="PS50887">
    <property type="entry name" value="GGDEF"/>
    <property type="match status" value="1"/>
</dbReference>
<dbReference type="AlphaFoldDB" id="A0A484Z446"/>
<evidence type="ECO:0000256" key="3">
    <source>
        <dbReference type="ARBA" id="ARBA00012528"/>
    </source>
</evidence>
<accession>A0A484Z446</accession>
<keyword evidence="6" id="KW-0812">Transmembrane</keyword>
<dbReference type="PANTHER" id="PTHR45138">
    <property type="entry name" value="REGULATORY COMPONENTS OF SENSORY TRANSDUCTION SYSTEM"/>
    <property type="match status" value="1"/>
</dbReference>
<dbReference type="EMBL" id="CAADIW010000055">
    <property type="protein sequence ID" value="VFS42535.1"/>
    <property type="molecule type" value="Genomic_DNA"/>
</dbReference>
<dbReference type="InterPro" id="IPR000160">
    <property type="entry name" value="GGDEF_dom"/>
</dbReference>
<feature type="transmembrane region" description="Helical" evidence="6">
    <location>
        <begin position="25"/>
        <end position="45"/>
    </location>
</feature>
<dbReference type="GO" id="GO:0005886">
    <property type="term" value="C:plasma membrane"/>
    <property type="evidence" value="ECO:0007669"/>
    <property type="project" value="TreeGrafter"/>
</dbReference>
<dbReference type="InterPro" id="IPR043128">
    <property type="entry name" value="Rev_trsase/Diguanyl_cyclase"/>
</dbReference>
<dbReference type="Pfam" id="PF00990">
    <property type="entry name" value="GGDEF"/>
    <property type="match status" value="1"/>
</dbReference>
<reference evidence="8 9" key="1">
    <citation type="submission" date="2019-03" db="EMBL/GenBank/DDBJ databases">
        <authorList>
            <consortium name="Pathogen Informatics"/>
        </authorList>
    </citation>
    <scope>NUCLEOTIDE SEQUENCE [LARGE SCALE GENOMIC DNA]</scope>
    <source>
        <strain evidence="8 9">NCTC12126</strain>
    </source>
</reference>
<keyword evidence="6" id="KW-1133">Transmembrane helix</keyword>
<feature type="transmembrane region" description="Helical" evidence="6">
    <location>
        <begin position="165"/>
        <end position="185"/>
    </location>
</feature>
<comment type="catalytic activity">
    <reaction evidence="5">
        <text>2 GTP = 3',3'-c-di-GMP + 2 diphosphate</text>
        <dbReference type="Rhea" id="RHEA:24898"/>
        <dbReference type="ChEBI" id="CHEBI:33019"/>
        <dbReference type="ChEBI" id="CHEBI:37565"/>
        <dbReference type="ChEBI" id="CHEBI:58805"/>
        <dbReference type="EC" id="2.7.7.65"/>
    </reaction>
</comment>
<dbReference type="GO" id="GO:1902201">
    <property type="term" value="P:negative regulation of bacterial-type flagellum-dependent cell motility"/>
    <property type="evidence" value="ECO:0007669"/>
    <property type="project" value="TreeGrafter"/>
</dbReference>
<gene>
    <name evidence="8" type="primary">cph2_3</name>
    <name evidence="8" type="ORF">NCTC12126_04704</name>
</gene>